<name>A0ABR5VIM8_MARGR</name>
<keyword evidence="2" id="KW-1185">Reference proteome</keyword>
<proteinExistence type="predicted"/>
<evidence type="ECO:0000313" key="1">
    <source>
        <dbReference type="EMBL" id="KXX65608.1"/>
    </source>
</evidence>
<protein>
    <submittedName>
        <fullName evidence="1">Uncharacterized protein</fullName>
    </submittedName>
</protein>
<comment type="caution">
    <text evidence="1">The sequence shown here is derived from an EMBL/GenBank/DDBJ whole genome shotgun (WGS) entry which is preliminary data.</text>
</comment>
<gene>
    <name evidence="1" type="ORF">AY586_09675</name>
</gene>
<reference evidence="1 2" key="1">
    <citation type="submission" date="2016-02" db="EMBL/GenBank/DDBJ databases">
        <title>Genome sequence of Marichromatium gracile YL-28, a purple sulfur bacterium.</title>
        <authorList>
            <person name="Zhao C."/>
            <person name="Hong X."/>
            <person name="Chen S."/>
            <person name="Yang S."/>
        </authorList>
    </citation>
    <scope>NUCLEOTIDE SEQUENCE [LARGE SCALE GENOMIC DNA]</scope>
    <source>
        <strain evidence="1 2">YL28</strain>
    </source>
</reference>
<sequence length="441" mass="47145">MAMSASDPFAALLPAAAATMPAAWGAVRIPALPPDYAPSARELTDPDPEVRFARRTIARIGDADTRELLLIDKIAPHAGHDLMLVAPRAGATPDALDPASATRFWSCALNFVRFVSDPAVIERFGLDGGQLHLALNCDPHTRDRESVQASKQLHLHLIHWDASELAPLSAPQPALAALAPRERRQALDPATLPGARLIAERLAALPLGIPGARVVPVDPARQLAGLDPLGCTLRLPGWATLASPAFAALIARLHRCLDGLAGELLAALTGQHTPPPPWRRHRLRPVAARRAALETLDCSAASRAELAALAERLRDLDPATAARLARATPARRQQLMTLDQPSYALTLRVPARTRTTAPPLAAREIELGIQPKLFCGIGGAGLLGVDALPCVRIVRGVGTLSPAQWRQRLAFQQDFARANRDQLASAPQTLARFHGAATGWR</sequence>
<organism evidence="1 2">
    <name type="scientific">Marichromatium gracile</name>
    <name type="common">Chromatium gracile</name>
    <dbReference type="NCBI Taxonomy" id="1048"/>
    <lineage>
        <taxon>Bacteria</taxon>
        <taxon>Pseudomonadati</taxon>
        <taxon>Pseudomonadota</taxon>
        <taxon>Gammaproteobacteria</taxon>
        <taxon>Chromatiales</taxon>
        <taxon>Chromatiaceae</taxon>
        <taxon>Marichromatium</taxon>
    </lineage>
</organism>
<accession>A0ABR5VIM8</accession>
<dbReference type="EMBL" id="LSYU01000032">
    <property type="protein sequence ID" value="KXX65608.1"/>
    <property type="molecule type" value="Genomic_DNA"/>
</dbReference>
<evidence type="ECO:0000313" key="2">
    <source>
        <dbReference type="Proteomes" id="UP000075766"/>
    </source>
</evidence>
<dbReference type="Proteomes" id="UP000075766">
    <property type="component" value="Unassembled WGS sequence"/>
</dbReference>